<dbReference type="EMBL" id="QQXL01000003">
    <property type="protein sequence ID" value="RKW70655.1"/>
    <property type="molecule type" value="Genomic_DNA"/>
</dbReference>
<keyword evidence="3" id="KW-1185">Reference proteome</keyword>
<reference evidence="2 3" key="1">
    <citation type="submission" date="2018-07" db="EMBL/GenBank/DDBJ databases">
        <title>Arthrobacter sp. nov., isolated from raw cow's milk with high bacterial count.</title>
        <authorList>
            <person name="Hahne J."/>
            <person name="Isele D."/>
            <person name="Lipski A."/>
        </authorList>
    </citation>
    <scope>NUCLEOTIDE SEQUENCE [LARGE SCALE GENOMIC DNA]</scope>
    <source>
        <strain evidence="2 3">JZ R-183</strain>
    </source>
</reference>
<organism evidence="2 3">
    <name type="scientific">Galactobacter caseinivorans</name>
    <dbReference type="NCBI Taxonomy" id="2676123"/>
    <lineage>
        <taxon>Bacteria</taxon>
        <taxon>Bacillati</taxon>
        <taxon>Actinomycetota</taxon>
        <taxon>Actinomycetes</taxon>
        <taxon>Micrococcales</taxon>
        <taxon>Micrococcaceae</taxon>
        <taxon>Galactobacter</taxon>
    </lineage>
</organism>
<dbReference type="Pfam" id="PF04101">
    <property type="entry name" value="Glyco_tran_28_C"/>
    <property type="match status" value="1"/>
</dbReference>
<name>A0A496PJI5_9MICC</name>
<sequence length="206" mass="22302">MTGQHRDQSGPRLVISVGTDMHPFDRLVAWSEALAEQHPGLRIMVQHGASRAPQGGIESVQATDRDTLLRWYDGADVVITQGGPGSILDARAVGVIPLVVPRDPELGEHVDGHQLAFTPLMESEGNAVVVRDLDTLQELVAQRLAHPEVARSEPREAHPEPATDALAQLVDRARSTPRRRGMLLRRTTSLLAPSQRTTHPATGGNA</sequence>
<dbReference type="Proteomes" id="UP000273119">
    <property type="component" value="Unassembled WGS sequence"/>
</dbReference>
<feature type="domain" description="Glycosyl transferase family 28 C-terminal" evidence="1">
    <location>
        <begin position="24"/>
        <end position="167"/>
    </location>
</feature>
<dbReference type="RefSeq" id="WP_121484679.1">
    <property type="nucleotide sequence ID" value="NZ_QQXL01000003.1"/>
</dbReference>
<keyword evidence="2" id="KW-0808">Transferase</keyword>
<proteinExistence type="predicted"/>
<accession>A0A496PJI5</accession>
<dbReference type="Gene3D" id="3.40.50.2000">
    <property type="entry name" value="Glycogen Phosphorylase B"/>
    <property type="match status" value="1"/>
</dbReference>
<protein>
    <submittedName>
        <fullName evidence="2">Glycosyl transferase</fullName>
    </submittedName>
</protein>
<evidence type="ECO:0000313" key="2">
    <source>
        <dbReference type="EMBL" id="RKW70655.1"/>
    </source>
</evidence>
<dbReference type="GO" id="GO:0016758">
    <property type="term" value="F:hexosyltransferase activity"/>
    <property type="evidence" value="ECO:0007669"/>
    <property type="project" value="InterPro"/>
</dbReference>
<dbReference type="InterPro" id="IPR007235">
    <property type="entry name" value="Glyco_trans_28_C"/>
</dbReference>
<evidence type="ECO:0000259" key="1">
    <source>
        <dbReference type="Pfam" id="PF04101"/>
    </source>
</evidence>
<dbReference type="SUPFAM" id="SSF53756">
    <property type="entry name" value="UDP-Glycosyltransferase/glycogen phosphorylase"/>
    <property type="match status" value="1"/>
</dbReference>
<evidence type="ECO:0000313" key="3">
    <source>
        <dbReference type="Proteomes" id="UP000273119"/>
    </source>
</evidence>
<dbReference type="AlphaFoldDB" id="A0A496PJI5"/>
<comment type="caution">
    <text evidence="2">The sequence shown here is derived from an EMBL/GenBank/DDBJ whole genome shotgun (WGS) entry which is preliminary data.</text>
</comment>
<gene>
    <name evidence="2" type="ORF">DWQ67_05950</name>
</gene>